<sequence>MDDRYAGTLSGTRAGCVASRQRIPSQENDGESVADLLDDNGKAGDLKRAIVALEKEKRTTYFKHVWRIYRQFRDEATRTGVVIPEAMYALLLRHGMRGAHGYLLARTASAVQKDICEARLISRREVCMLMVLYGQAESASKLEQLWDHACAVGLGGDSAVREAYVFSRLYAKIKRKGQDMMAQQLEGFYQADCGAKRSKAEARFRDAVLAFCLENTLGNARAMWNRYCEFAKTDVDAFARLPLKWRALIIDRVRDIVNIHEDVPAGSRYIQRIWKDYRRSAATGKFRIHSYEYPKFISVFIRTRLFERCRECYKHAAASGHARNPRLLLAMLHCSLEQGNDTAAGKFLQKLQETEQMPISVYSVLIAHYASRGEMARAFEAYQQVSLSELRPGLHMYRPLINACLRAEDPQWEEQMPGLLGDMESWNLQPDATIFGAIATGYTMSGRYDLALHLVNRLARSGMRLTPGIYHAKLAALAHFKQVNEMVQTVDEMRQKSVPITRRILTTVTAALSQHGRLDEALKFAGELQRMGVAGVPEACTTILSTQLRHALQGYEGGNIRAAKDAMLSIQSAAIEMLKSDRKSVHSPVLVRLLQAVDIILGRDAMYACFDRLSEQGAQLSAYAYKVMIENLTYDGGESTQRAVALFPLYLEKLVADDPSSQCELTGPSFNALFAALLATNDFNVVLDIYWLLLELGIPHASLPYDALLAYAFEHDTGARTSEIFELSRNAIQADVRVNPEIFTKLVMFLVDQRLFHNIPMAFRYAHRTSLLKWVSAGAWEPFVEACLSGHCELQEFSELFVKRASIPRFLPLWRWLIALLVDRGAVSVAVEICLQIVGTTDCAPPSRREKQQAICQLINILRQKGLVDEGIAFWHALHKLDAPINDFVYNAVMHLLAARPSTTTAAAAVEDKGGRQSPAVVVHNSPERRLELLWSTITEMHRRNITPAFSSYYHAATYYAHHGTDPQRSAFTIIDNMREHGLAPTASLFTSVLHGYLVSKQPKMVQQLLLYIEASDIMPTTAIYTLILQFIAEQRSSTLSADALWSAFEQMVAQGFRPNNRTFAVILRAMVRLRDIDGFNRALQEMARHGIGHDLISVTETLNFYALNYGLEVAAKYFRYLLDYNRLTSSLRAPPIEIRPVRDRILVASDIPQWKSPNIYIYNIMLRLYLAHDHIETAFELIEQMTKLWNIKPNVVTYTILLQYLAASSNHASHTNLLAIWSLMKQAGIQPDKVAKETLHELLTRT</sequence>
<accession>A0ACC1HWF7</accession>
<evidence type="ECO:0000313" key="2">
    <source>
        <dbReference type="Proteomes" id="UP001145114"/>
    </source>
</evidence>
<proteinExistence type="predicted"/>
<dbReference type="Proteomes" id="UP001145114">
    <property type="component" value="Unassembled WGS sequence"/>
</dbReference>
<evidence type="ECO:0000313" key="1">
    <source>
        <dbReference type="EMBL" id="KAJ1679433.1"/>
    </source>
</evidence>
<name>A0ACC1HWF7_9FUNG</name>
<keyword evidence="2" id="KW-1185">Reference proteome</keyword>
<dbReference type="EMBL" id="JAMZIH010000388">
    <property type="protein sequence ID" value="KAJ1679433.1"/>
    <property type="molecule type" value="Genomic_DNA"/>
</dbReference>
<organism evidence="1 2">
    <name type="scientific">Spiromyces aspiralis</name>
    <dbReference type="NCBI Taxonomy" id="68401"/>
    <lineage>
        <taxon>Eukaryota</taxon>
        <taxon>Fungi</taxon>
        <taxon>Fungi incertae sedis</taxon>
        <taxon>Zoopagomycota</taxon>
        <taxon>Kickxellomycotina</taxon>
        <taxon>Kickxellomycetes</taxon>
        <taxon>Kickxellales</taxon>
        <taxon>Kickxellaceae</taxon>
        <taxon>Spiromyces</taxon>
    </lineage>
</organism>
<gene>
    <name evidence="1" type="ORF">EV182_002065</name>
</gene>
<comment type="caution">
    <text evidence="1">The sequence shown here is derived from an EMBL/GenBank/DDBJ whole genome shotgun (WGS) entry which is preliminary data.</text>
</comment>
<reference evidence="1" key="1">
    <citation type="submission" date="2022-06" db="EMBL/GenBank/DDBJ databases">
        <title>Phylogenomic reconstructions and comparative analyses of Kickxellomycotina fungi.</title>
        <authorList>
            <person name="Reynolds N.K."/>
            <person name="Stajich J.E."/>
            <person name="Barry K."/>
            <person name="Grigoriev I.V."/>
            <person name="Crous P."/>
            <person name="Smith M.E."/>
        </authorList>
    </citation>
    <scope>NUCLEOTIDE SEQUENCE</scope>
    <source>
        <strain evidence="1">RSA 2271</strain>
    </source>
</reference>
<protein>
    <submittedName>
        <fullName evidence="1">Uncharacterized protein</fullName>
    </submittedName>
</protein>